<evidence type="ECO:0000313" key="3">
    <source>
        <dbReference type="Proteomes" id="UP001054837"/>
    </source>
</evidence>
<feature type="compositionally biased region" description="Polar residues" evidence="1">
    <location>
        <begin position="28"/>
        <end position="39"/>
    </location>
</feature>
<dbReference type="Proteomes" id="UP001054837">
    <property type="component" value="Unassembled WGS sequence"/>
</dbReference>
<comment type="caution">
    <text evidence="2">The sequence shown here is derived from an EMBL/GenBank/DDBJ whole genome shotgun (WGS) entry which is preliminary data.</text>
</comment>
<dbReference type="EMBL" id="BPLQ01015729">
    <property type="protein sequence ID" value="GIY91163.1"/>
    <property type="molecule type" value="Genomic_DNA"/>
</dbReference>
<dbReference type="AlphaFoldDB" id="A0AAV4X9M1"/>
<evidence type="ECO:0000256" key="1">
    <source>
        <dbReference type="SAM" id="MobiDB-lite"/>
    </source>
</evidence>
<name>A0AAV4X9M1_9ARAC</name>
<accession>A0AAV4X9M1</accession>
<protein>
    <submittedName>
        <fullName evidence="2">Uncharacterized protein</fullName>
    </submittedName>
</protein>
<evidence type="ECO:0000313" key="2">
    <source>
        <dbReference type="EMBL" id="GIY91163.1"/>
    </source>
</evidence>
<organism evidence="2 3">
    <name type="scientific">Caerostris darwini</name>
    <dbReference type="NCBI Taxonomy" id="1538125"/>
    <lineage>
        <taxon>Eukaryota</taxon>
        <taxon>Metazoa</taxon>
        <taxon>Ecdysozoa</taxon>
        <taxon>Arthropoda</taxon>
        <taxon>Chelicerata</taxon>
        <taxon>Arachnida</taxon>
        <taxon>Araneae</taxon>
        <taxon>Araneomorphae</taxon>
        <taxon>Entelegynae</taxon>
        <taxon>Araneoidea</taxon>
        <taxon>Araneidae</taxon>
        <taxon>Caerostris</taxon>
    </lineage>
</organism>
<feature type="region of interest" description="Disordered" evidence="1">
    <location>
        <begin position="1"/>
        <end position="41"/>
    </location>
</feature>
<keyword evidence="3" id="KW-1185">Reference proteome</keyword>
<reference evidence="2 3" key="1">
    <citation type="submission" date="2021-06" db="EMBL/GenBank/DDBJ databases">
        <title>Caerostris darwini draft genome.</title>
        <authorList>
            <person name="Kono N."/>
            <person name="Arakawa K."/>
        </authorList>
    </citation>
    <scope>NUCLEOTIDE SEQUENCE [LARGE SCALE GENOMIC DNA]</scope>
</reference>
<proteinExistence type="predicted"/>
<gene>
    <name evidence="2" type="ORF">CDAR_444161</name>
</gene>
<sequence>MEEKQMTGRREIAKPPKTLQPTEHIKKQQQNSKIPNSYSPEPLPDSNIFEIQEVLVERKYFVRRFALAAKPHLNRGGGELTLFRRDRLVRSLERCPPSEPNRQCCDASALCGGQSRVLSQVLNVSWGKSLCFAFPMSGRINRYFSMIPKTIFCNI</sequence>
<feature type="compositionally biased region" description="Basic and acidic residues" evidence="1">
    <location>
        <begin position="1"/>
        <end position="14"/>
    </location>
</feature>